<keyword evidence="2" id="KW-0274">FAD</keyword>
<dbReference type="SUPFAM" id="SSF51905">
    <property type="entry name" value="FAD/NAD(P)-binding domain"/>
    <property type="match status" value="2"/>
</dbReference>
<dbReference type="Gene3D" id="3.50.50.60">
    <property type="entry name" value="FAD/NAD(P)-binding domain"/>
    <property type="match status" value="2"/>
</dbReference>
<evidence type="ECO:0000313" key="5">
    <source>
        <dbReference type="EMBL" id="TDU31453.1"/>
    </source>
</evidence>
<dbReference type="Proteomes" id="UP000295341">
    <property type="component" value="Unassembled WGS sequence"/>
</dbReference>
<keyword evidence="1" id="KW-0285">Flavoprotein</keyword>
<dbReference type="GO" id="GO:0050661">
    <property type="term" value="F:NADP binding"/>
    <property type="evidence" value="ECO:0007669"/>
    <property type="project" value="InterPro"/>
</dbReference>
<dbReference type="RefSeq" id="WP_210772462.1">
    <property type="nucleotide sequence ID" value="NZ_MWIN01000012.1"/>
</dbReference>
<keyword evidence="4" id="KW-0812">Transmembrane</keyword>
<evidence type="ECO:0000256" key="1">
    <source>
        <dbReference type="ARBA" id="ARBA00022630"/>
    </source>
</evidence>
<keyword evidence="6" id="KW-1185">Reference proteome</keyword>
<dbReference type="EMBL" id="SOBT01000008">
    <property type="protein sequence ID" value="TDU31453.1"/>
    <property type="molecule type" value="Genomic_DNA"/>
</dbReference>
<evidence type="ECO:0000313" key="6">
    <source>
        <dbReference type="Proteomes" id="UP000295341"/>
    </source>
</evidence>
<name>A0A4R7PBJ3_9GAMM</name>
<comment type="caution">
    <text evidence="5">The sequence shown here is derived from an EMBL/GenBank/DDBJ whole genome shotgun (WGS) entry which is preliminary data.</text>
</comment>
<keyword evidence="4" id="KW-1133">Transmembrane helix</keyword>
<dbReference type="InterPro" id="IPR020946">
    <property type="entry name" value="Flavin_mOase-like"/>
</dbReference>
<protein>
    <submittedName>
        <fullName evidence="5">Cation diffusion facilitator CzcD-associated flavoprotein CzcO</fullName>
    </submittedName>
</protein>
<organism evidence="5 6">
    <name type="scientific">Panacagrimonas perspica</name>
    <dbReference type="NCBI Taxonomy" id="381431"/>
    <lineage>
        <taxon>Bacteria</taxon>
        <taxon>Pseudomonadati</taxon>
        <taxon>Pseudomonadota</taxon>
        <taxon>Gammaproteobacteria</taxon>
        <taxon>Nevskiales</taxon>
        <taxon>Nevskiaceae</taxon>
        <taxon>Panacagrimonas</taxon>
    </lineage>
</organism>
<feature type="transmembrane region" description="Helical" evidence="4">
    <location>
        <begin position="12"/>
        <end position="33"/>
    </location>
</feature>
<reference evidence="5 6" key="1">
    <citation type="submission" date="2019-03" db="EMBL/GenBank/DDBJ databases">
        <title>Genomic Encyclopedia of Type Strains, Phase IV (KMG-IV): sequencing the most valuable type-strain genomes for metagenomic binning, comparative biology and taxonomic classification.</title>
        <authorList>
            <person name="Goeker M."/>
        </authorList>
    </citation>
    <scope>NUCLEOTIDE SEQUENCE [LARGE SCALE GENOMIC DNA]</scope>
    <source>
        <strain evidence="5 6">DSM 26377</strain>
    </source>
</reference>
<dbReference type="InterPro" id="IPR051209">
    <property type="entry name" value="FAD-bind_Monooxygenase_sf"/>
</dbReference>
<dbReference type="PRINTS" id="PR00469">
    <property type="entry name" value="PNDRDTASEII"/>
</dbReference>
<sequence>MGTHEEPTRNTAASPSIAIIGTGFGGLGMAYALKKAGIESFTIFEKAQDVGGVWRDNTYPGAACDVASHLYSFSFEPHYAWSRRYGPQAEIHAYLRHVADKYDLRRHIRFATEVASADFDESRSLWTLRFTDGSTHEAQVVITAVGQLNLPQTPNVEGIERFTGRVFHSARWEHDYDFRGKRVAVIGTGPSAVQFVPALAAEVDKLVVFQRSTSWTLPKFDGSYTRVERWLLTKLPFLHTLDRWRIYWWYEFLSAALQNGSLLGRLSRPLLRFAARALMKAQVKDPALRARLTPDTPLGCKRILLSNEWLPALARPNVEVVTEPVLEVGASSIRAADGVTREIDALVFGTGFSATQFLAPMDFRGLGGASLRQRWKDGAQGYLGVAVSDFPNLFMLYGPNSNLGAGSIIFMLERQQRYITQWVREMTQRRLATVDVEPAAQQAFNEEMAARSGNSAYTGGCSSWYLVGGRNTNNWVGYMSEYARRLRRPSMSHFRVRT</sequence>
<dbReference type="PANTHER" id="PTHR42877:SF4">
    <property type="entry name" value="FAD_NAD(P)-BINDING DOMAIN-CONTAINING PROTEIN-RELATED"/>
    <property type="match status" value="1"/>
</dbReference>
<dbReference type="GO" id="GO:0004499">
    <property type="term" value="F:N,N-dimethylaniline monooxygenase activity"/>
    <property type="evidence" value="ECO:0007669"/>
    <property type="project" value="InterPro"/>
</dbReference>
<keyword evidence="4" id="KW-0472">Membrane</keyword>
<proteinExistence type="predicted"/>
<gene>
    <name evidence="5" type="ORF">DFR24_0823</name>
</gene>
<accession>A0A4R7PBJ3</accession>
<evidence type="ECO:0000256" key="4">
    <source>
        <dbReference type="SAM" id="Phobius"/>
    </source>
</evidence>
<dbReference type="InterPro" id="IPR036188">
    <property type="entry name" value="FAD/NAD-bd_sf"/>
</dbReference>
<dbReference type="PANTHER" id="PTHR42877">
    <property type="entry name" value="L-ORNITHINE N(5)-MONOOXYGENASE-RELATED"/>
    <property type="match status" value="1"/>
</dbReference>
<dbReference type="GO" id="GO:0050660">
    <property type="term" value="F:flavin adenine dinucleotide binding"/>
    <property type="evidence" value="ECO:0007669"/>
    <property type="project" value="InterPro"/>
</dbReference>
<keyword evidence="3" id="KW-0560">Oxidoreductase</keyword>
<evidence type="ECO:0000256" key="2">
    <source>
        <dbReference type="ARBA" id="ARBA00022827"/>
    </source>
</evidence>
<dbReference type="Pfam" id="PF00743">
    <property type="entry name" value="FMO-like"/>
    <property type="match status" value="1"/>
</dbReference>
<evidence type="ECO:0000256" key="3">
    <source>
        <dbReference type="ARBA" id="ARBA00023002"/>
    </source>
</evidence>
<dbReference type="AlphaFoldDB" id="A0A4R7PBJ3"/>